<dbReference type="EMBL" id="JAEUGD010000066">
    <property type="protein sequence ID" value="MBL6448934.1"/>
    <property type="molecule type" value="Genomic_DNA"/>
</dbReference>
<evidence type="ECO:0000313" key="3">
    <source>
        <dbReference type="Proteomes" id="UP000614216"/>
    </source>
</evidence>
<dbReference type="Proteomes" id="UP000614216">
    <property type="component" value="Unassembled WGS sequence"/>
</dbReference>
<keyword evidence="3" id="KW-1185">Reference proteome</keyword>
<dbReference type="InterPro" id="IPR003774">
    <property type="entry name" value="AlgH-like"/>
</dbReference>
<dbReference type="SUPFAM" id="SSF143456">
    <property type="entry name" value="VC0467-like"/>
    <property type="match status" value="1"/>
</dbReference>
<gene>
    <name evidence="2" type="ORF">JMN32_21670</name>
</gene>
<dbReference type="Pfam" id="PF02622">
    <property type="entry name" value="DUF179"/>
    <property type="match status" value="1"/>
</dbReference>
<accession>A0A937FZK7</accession>
<evidence type="ECO:0000256" key="1">
    <source>
        <dbReference type="HAMAP-Rule" id="MF_00758"/>
    </source>
</evidence>
<protein>
    <recommendedName>
        <fullName evidence="1">UPF0301 protein JMN32_21670</fullName>
    </recommendedName>
</protein>
<organism evidence="2 3">
    <name type="scientific">Fulvivirga marina</name>
    <dbReference type="NCBI Taxonomy" id="2494733"/>
    <lineage>
        <taxon>Bacteria</taxon>
        <taxon>Pseudomonadati</taxon>
        <taxon>Bacteroidota</taxon>
        <taxon>Cytophagia</taxon>
        <taxon>Cytophagales</taxon>
        <taxon>Fulvivirgaceae</taxon>
        <taxon>Fulvivirga</taxon>
    </lineage>
</organism>
<evidence type="ECO:0000313" key="2">
    <source>
        <dbReference type="EMBL" id="MBL6448934.1"/>
    </source>
</evidence>
<dbReference type="HAMAP" id="MF_00758">
    <property type="entry name" value="UPF0301"/>
    <property type="match status" value="1"/>
</dbReference>
<reference evidence="2" key="1">
    <citation type="submission" date="2021-01" db="EMBL/GenBank/DDBJ databases">
        <title>Fulvivirga kasyanovii gen. nov., sp nov., a novel member of the phylum Bacteroidetes isolated from seawater in a mussel farm.</title>
        <authorList>
            <person name="Zhao L.-H."/>
            <person name="Wang Z.-J."/>
        </authorList>
    </citation>
    <scope>NUCLEOTIDE SEQUENCE</scope>
    <source>
        <strain evidence="2">29W222</strain>
    </source>
</reference>
<comment type="caution">
    <text evidence="2">The sequence shown here is derived from an EMBL/GenBank/DDBJ whole genome shotgun (WGS) entry which is preliminary data.</text>
</comment>
<dbReference type="PANTHER" id="PTHR31984">
    <property type="entry name" value="TRANSPORTER, PUTATIVE (DUF179)-RELATED"/>
    <property type="match status" value="1"/>
</dbReference>
<dbReference type="AlphaFoldDB" id="A0A937FZK7"/>
<dbReference type="Gene3D" id="3.40.1740.10">
    <property type="entry name" value="VC0467-like"/>
    <property type="match status" value="1"/>
</dbReference>
<name>A0A937FZK7_9BACT</name>
<sequence>MDYFKFNNNQKPGKGSLLVSEPFLPDPNFERTVVLLCEHSEEGSFGFVLNKASAVALDEIVEDIKDFSQPVYIGGPVQQDTLHFIHKADYLEGGMEISNGLYWGGNFEQLMILIDTKQIKADDFRFFIGYSGWGEGQLEEELKADSWIVANYATPELVFDHGGENLWKAVLKQLGGRFNVYSNYPTDPRLN</sequence>
<dbReference type="PANTHER" id="PTHR31984:SF17">
    <property type="entry name" value="TRANSCRIPTIONAL REGULATOR"/>
    <property type="match status" value="1"/>
</dbReference>
<dbReference type="RefSeq" id="WP_202858471.1">
    <property type="nucleotide sequence ID" value="NZ_JAEUGD010000066.1"/>
</dbReference>
<comment type="similarity">
    <text evidence="1">Belongs to the UPF0301 (AlgH) family.</text>
</comment>
<proteinExistence type="inferred from homology"/>